<sequence>MTQWYYADHNRQQQGPVAAPELARLYREGRVEGTTLVWRDGLPQWEMLAAHRGELGLEAPLPPPAPVIAPAPVAAEPEPEPAPAYVAPVEPAAAGTFEWQPEPQPEPAAEPVRAFEPGPIAPAEPEAPVATAYELEPVATPAASPVEAEPLAAAPAASSWSAAEPAATSAWTVAEPAVEPEPAAAYSPYAAPAAAASPAGYYAAQAAGEVVLAGFWKRVAAYAIDSIIVGIFGALIGFVLALFAVPLTMSGDAGAAAAVALQVVIQIVSIAVTAAYYAGFHSSRGGATLGKMAIGIKVVRTDGSRISLLRGIGRYFAAMLSGLILCVGYLMAAFTERKQGLHDMLCDTLVVDKWAFTEHPEWQRRELGTLTIVILVLFGLLLVGALVMFVAMIGMIASLAG</sequence>
<dbReference type="RefSeq" id="WP_013533918.1">
    <property type="nucleotide sequence ID" value="NC_014924.1"/>
</dbReference>
<evidence type="ECO:0000256" key="3">
    <source>
        <dbReference type="ARBA" id="ARBA00022692"/>
    </source>
</evidence>
<feature type="domain" description="GYF" evidence="9">
    <location>
        <begin position="4"/>
        <end position="49"/>
    </location>
</feature>
<evidence type="ECO:0000256" key="7">
    <source>
        <dbReference type="SAM" id="Phobius"/>
    </source>
</evidence>
<feature type="transmembrane region" description="Helical" evidence="7">
    <location>
        <begin position="372"/>
        <end position="400"/>
    </location>
</feature>
<evidence type="ECO:0000313" key="11">
    <source>
        <dbReference type="Proteomes" id="UP000008632"/>
    </source>
</evidence>
<dbReference type="Proteomes" id="UP000008632">
    <property type="component" value="Chromosome"/>
</dbReference>
<dbReference type="GO" id="GO:0005886">
    <property type="term" value="C:plasma membrane"/>
    <property type="evidence" value="ECO:0007669"/>
    <property type="project" value="UniProtKB-SubCell"/>
</dbReference>
<evidence type="ECO:0000256" key="6">
    <source>
        <dbReference type="SAM" id="MobiDB-lite"/>
    </source>
</evidence>
<evidence type="ECO:0000256" key="2">
    <source>
        <dbReference type="ARBA" id="ARBA00022475"/>
    </source>
</evidence>
<keyword evidence="11" id="KW-1185">Reference proteome</keyword>
<dbReference type="PANTHER" id="PTHR36115">
    <property type="entry name" value="PROLINE-RICH ANTIGEN HOMOLOG-RELATED"/>
    <property type="match status" value="1"/>
</dbReference>
<dbReference type="EMBL" id="CP002446">
    <property type="protein sequence ID" value="ADV26088.1"/>
    <property type="molecule type" value="Genomic_DNA"/>
</dbReference>
<gene>
    <name evidence="10" type="ordered locus">Psesu_0226</name>
</gene>
<evidence type="ECO:0000313" key="10">
    <source>
        <dbReference type="EMBL" id="ADV26088.1"/>
    </source>
</evidence>
<feature type="compositionally biased region" description="Low complexity" evidence="6">
    <location>
        <begin position="109"/>
        <end position="124"/>
    </location>
</feature>
<feature type="transmembrane region" description="Helical" evidence="7">
    <location>
        <begin position="315"/>
        <end position="334"/>
    </location>
</feature>
<dbReference type="InterPro" id="IPR010432">
    <property type="entry name" value="RDD"/>
</dbReference>
<keyword evidence="5 7" id="KW-0472">Membrane</keyword>
<keyword evidence="4 7" id="KW-1133">Transmembrane helix</keyword>
<evidence type="ECO:0000256" key="4">
    <source>
        <dbReference type="ARBA" id="ARBA00022989"/>
    </source>
</evidence>
<dbReference type="PANTHER" id="PTHR36115:SF6">
    <property type="entry name" value="PROLINE-RICH ANTIGEN HOMOLOG"/>
    <property type="match status" value="1"/>
</dbReference>
<dbReference type="Pfam" id="PF06271">
    <property type="entry name" value="RDD"/>
    <property type="match status" value="1"/>
</dbReference>
<comment type="subcellular location">
    <subcellularLocation>
        <location evidence="1">Cell membrane</location>
        <topology evidence="1">Multi-pass membrane protein</topology>
    </subcellularLocation>
</comment>
<keyword evidence="2" id="KW-1003">Cell membrane</keyword>
<evidence type="ECO:0000259" key="9">
    <source>
        <dbReference type="Pfam" id="PF14237"/>
    </source>
</evidence>
<feature type="transmembrane region" description="Helical" evidence="7">
    <location>
        <begin position="227"/>
        <end position="249"/>
    </location>
</feature>
<feature type="transmembrane region" description="Helical" evidence="7">
    <location>
        <begin position="255"/>
        <end position="278"/>
    </location>
</feature>
<feature type="region of interest" description="Disordered" evidence="6">
    <location>
        <begin position="97"/>
        <end position="124"/>
    </location>
</feature>
<organism evidence="10 11">
    <name type="scientific">Pseudoxanthomonas suwonensis (strain 11-1)</name>
    <dbReference type="NCBI Taxonomy" id="743721"/>
    <lineage>
        <taxon>Bacteria</taxon>
        <taxon>Pseudomonadati</taxon>
        <taxon>Pseudomonadota</taxon>
        <taxon>Gammaproteobacteria</taxon>
        <taxon>Lysobacterales</taxon>
        <taxon>Lysobacteraceae</taxon>
        <taxon>Pseudoxanthomonas</taxon>
    </lineage>
</organism>
<protein>
    <submittedName>
        <fullName evidence="10">RDD domain containing protein</fullName>
    </submittedName>
</protein>
<accession>E6WPB5</accession>
<proteinExistence type="predicted"/>
<dbReference type="InterPro" id="IPR051791">
    <property type="entry name" value="Pra-immunoreactive"/>
</dbReference>
<feature type="domain" description="RDD" evidence="8">
    <location>
        <begin position="212"/>
        <end position="346"/>
    </location>
</feature>
<evidence type="ECO:0000256" key="5">
    <source>
        <dbReference type="ARBA" id="ARBA00023136"/>
    </source>
</evidence>
<evidence type="ECO:0000259" key="8">
    <source>
        <dbReference type="Pfam" id="PF06271"/>
    </source>
</evidence>
<dbReference type="eggNOG" id="COG1714">
    <property type="taxonomic scope" value="Bacteria"/>
</dbReference>
<dbReference type="InterPro" id="IPR025640">
    <property type="entry name" value="GYF_2"/>
</dbReference>
<name>E6WPB5_PSEUU</name>
<keyword evidence="3 7" id="KW-0812">Transmembrane</keyword>
<dbReference type="HOGENOM" id="CLU_053152_0_1_6"/>
<dbReference type="AlphaFoldDB" id="E6WPB5"/>
<dbReference type="KEGG" id="psu:Psesu_0226"/>
<dbReference type="STRING" id="743721.Psesu_0226"/>
<reference evidence="10 11" key="1">
    <citation type="submission" date="2011-01" db="EMBL/GenBank/DDBJ databases">
        <title>Complete sequence of Pseudoxanthomonas suwonensis 11-1.</title>
        <authorList>
            <consortium name="US DOE Joint Genome Institute"/>
            <person name="Lucas S."/>
            <person name="Copeland A."/>
            <person name="Lapidus A."/>
            <person name="Cheng J.-F."/>
            <person name="Goodwin L."/>
            <person name="Pitluck S."/>
            <person name="Teshima H."/>
            <person name="Detter J.C."/>
            <person name="Han C."/>
            <person name="Tapia R."/>
            <person name="Land M."/>
            <person name="Hauser L."/>
            <person name="Kyrpides N."/>
            <person name="Ivanova N."/>
            <person name="Ovchinnikova G."/>
            <person name="Siebers A.K."/>
            <person name="Allgaier M."/>
            <person name="Thelen M.P."/>
            <person name="Hugenholtz P."/>
            <person name="Gladden J."/>
            <person name="Woyke T."/>
        </authorList>
    </citation>
    <scope>NUCLEOTIDE SEQUENCE [LARGE SCALE GENOMIC DNA]</scope>
    <source>
        <strain evidence="11">11-1</strain>
    </source>
</reference>
<dbReference type="Pfam" id="PF14237">
    <property type="entry name" value="GYF_2"/>
    <property type="match status" value="1"/>
</dbReference>
<evidence type="ECO:0000256" key="1">
    <source>
        <dbReference type="ARBA" id="ARBA00004651"/>
    </source>
</evidence>